<dbReference type="Gene3D" id="3.40.50.880">
    <property type="match status" value="1"/>
</dbReference>
<dbReference type="NCBIfam" id="TIGR02226">
    <property type="entry name" value="two_anch"/>
    <property type="match status" value="1"/>
</dbReference>
<dbReference type="InterPro" id="IPR011933">
    <property type="entry name" value="Double_TM_dom"/>
</dbReference>
<name>A0A917LSU6_9GAMM</name>
<keyword evidence="5" id="KW-1185">Reference proteome</keyword>
<dbReference type="InterPro" id="IPR024163">
    <property type="entry name" value="Aerotolerance_reg_N"/>
</dbReference>
<dbReference type="OrthoDB" id="7052926at2"/>
<evidence type="ECO:0000259" key="3">
    <source>
        <dbReference type="Pfam" id="PF13519"/>
    </source>
</evidence>
<accession>A0A917LSU6</accession>
<reference evidence="4" key="1">
    <citation type="journal article" date="2014" name="Int. J. Syst. Evol. Microbiol.">
        <title>Complete genome sequence of Corynebacterium casei LMG S-19264T (=DSM 44701T), isolated from a smear-ripened cheese.</title>
        <authorList>
            <consortium name="US DOE Joint Genome Institute (JGI-PGF)"/>
            <person name="Walter F."/>
            <person name="Albersmeier A."/>
            <person name="Kalinowski J."/>
            <person name="Ruckert C."/>
        </authorList>
    </citation>
    <scope>NUCLEOTIDE SEQUENCE</scope>
    <source>
        <strain evidence="4">CGMCC 1.15425</strain>
    </source>
</reference>
<dbReference type="AlphaFoldDB" id="A0A917LSU6"/>
<keyword evidence="1" id="KW-0472">Membrane</keyword>
<evidence type="ECO:0008006" key="6">
    <source>
        <dbReference type="Google" id="ProtNLM"/>
    </source>
</evidence>
<feature type="transmembrane region" description="Helical" evidence="1">
    <location>
        <begin position="675"/>
        <end position="694"/>
    </location>
</feature>
<dbReference type="InterPro" id="IPR036465">
    <property type="entry name" value="vWFA_dom_sf"/>
</dbReference>
<dbReference type="Pfam" id="PF13519">
    <property type="entry name" value="VWA_2"/>
    <property type="match status" value="1"/>
</dbReference>
<dbReference type="SUPFAM" id="SSF53300">
    <property type="entry name" value="vWA-like"/>
    <property type="match status" value="1"/>
</dbReference>
<evidence type="ECO:0000259" key="2">
    <source>
        <dbReference type="Pfam" id="PF07584"/>
    </source>
</evidence>
<comment type="caution">
    <text evidence="4">The sequence shown here is derived from an EMBL/GenBank/DDBJ whole genome shotgun (WGS) entry which is preliminary data.</text>
</comment>
<sequence length="699" mass="77064">MSFLAPLFLLGLLAAAIPVAIHFIRRDNPPTVMFGTLRFIKQTRRRLLMFQKVQQWLLLLLRTLLVVLLVLVFARPLIYQSGVSQLLAGNPESLVIIADRSVTMQFSDRDERLIEAVEDRINRLSEGDEAALITFGQEARLAAPLSQDINALRNQAATMAPPGYHQASLTGALQLADDLLASSLHENRRIVVFSAFPAQTLPNENSQLQLAPGTALELVSLGGEQSENLTLTDVRVPELRPGGEDLPEILARVRSTGTMGLQSGEIELLTEQGASAALPVDLATQSERVVSMDLPASVAELLSSDTPVNRVAGRIELSDDDFNIDNTWYFAAQVNQPMQVLVVNGSPAEQWFDDEAHWFNLAVRGVDTSPFELLSVSEADFSAGDLQSQDVLVLLNAGGLNSAQMTAVRNFVNGGGALWLVPGDRVEASWFNTAFGSMTGVQLQRRTRMPGNDYRLMADINWRHPALQYLDVDWGTQFNEYWQIAPGGGNDVLMRLDSGEPLLIEATRASQAEQPGESFSSAPDGGRVMLFASSLDQGWNNFPLQALYVPFVHEILTYLSNPADVPSYHYVGDSVDLASWFDMSAAERMTLRWSDGEELVVNREASRLALDRPGLLSGPAQLQLAVNLRPGSTDLSSVATDRIYDRYINPETDPVISEDVRVASLQSALESPQRLWWWIALLAFFLLLAESFIANRTYR</sequence>
<dbReference type="InterPro" id="IPR002035">
    <property type="entry name" value="VWF_A"/>
</dbReference>
<evidence type="ECO:0000313" key="5">
    <source>
        <dbReference type="Proteomes" id="UP000627715"/>
    </source>
</evidence>
<dbReference type="Gene3D" id="3.40.50.410">
    <property type="entry name" value="von Willebrand factor, type A domain"/>
    <property type="match status" value="1"/>
</dbReference>
<evidence type="ECO:0000313" key="4">
    <source>
        <dbReference type="EMBL" id="GGG54737.1"/>
    </source>
</evidence>
<dbReference type="PANTHER" id="PTHR37464:SF1">
    <property type="entry name" value="BLL2463 PROTEIN"/>
    <property type="match status" value="1"/>
</dbReference>
<dbReference type="RefSeq" id="WP_068812192.1">
    <property type="nucleotide sequence ID" value="NZ_BMIY01000004.1"/>
</dbReference>
<keyword evidence="1" id="KW-1133">Transmembrane helix</keyword>
<proteinExistence type="predicted"/>
<evidence type="ECO:0000256" key="1">
    <source>
        <dbReference type="SAM" id="Phobius"/>
    </source>
</evidence>
<feature type="domain" description="VWFA" evidence="3">
    <location>
        <begin position="94"/>
        <end position="194"/>
    </location>
</feature>
<dbReference type="EMBL" id="BMIY01000004">
    <property type="protein sequence ID" value="GGG54737.1"/>
    <property type="molecule type" value="Genomic_DNA"/>
</dbReference>
<gene>
    <name evidence="4" type="ORF">GCM10011403_09820</name>
</gene>
<dbReference type="Pfam" id="PF07584">
    <property type="entry name" value="BatA"/>
    <property type="match status" value="1"/>
</dbReference>
<keyword evidence="1" id="KW-0812">Transmembrane</keyword>
<reference evidence="4" key="2">
    <citation type="submission" date="2020-09" db="EMBL/GenBank/DDBJ databases">
        <authorList>
            <person name="Sun Q."/>
            <person name="Zhou Y."/>
        </authorList>
    </citation>
    <scope>NUCLEOTIDE SEQUENCE</scope>
    <source>
        <strain evidence="4">CGMCC 1.15425</strain>
    </source>
</reference>
<organism evidence="4 5">
    <name type="scientific">Pseudohongiella nitratireducens</name>
    <dbReference type="NCBI Taxonomy" id="1768907"/>
    <lineage>
        <taxon>Bacteria</taxon>
        <taxon>Pseudomonadati</taxon>
        <taxon>Pseudomonadota</taxon>
        <taxon>Gammaproteobacteria</taxon>
        <taxon>Pseudomonadales</taxon>
        <taxon>Pseudohongiellaceae</taxon>
        <taxon>Pseudohongiella</taxon>
    </lineage>
</organism>
<dbReference type="InterPro" id="IPR029062">
    <property type="entry name" value="Class_I_gatase-like"/>
</dbReference>
<dbReference type="PANTHER" id="PTHR37464">
    <property type="entry name" value="BLL2463 PROTEIN"/>
    <property type="match status" value="1"/>
</dbReference>
<dbReference type="Proteomes" id="UP000627715">
    <property type="component" value="Unassembled WGS sequence"/>
</dbReference>
<dbReference type="SUPFAM" id="SSF52317">
    <property type="entry name" value="Class I glutamine amidotransferase-like"/>
    <property type="match status" value="1"/>
</dbReference>
<feature type="transmembrane region" description="Helical" evidence="1">
    <location>
        <begin position="6"/>
        <end position="24"/>
    </location>
</feature>
<protein>
    <recommendedName>
        <fullName evidence="6">VWFA domain-containing protein</fullName>
    </recommendedName>
</protein>
<feature type="domain" description="Aerotolerance regulator N-terminal" evidence="2">
    <location>
        <begin position="1"/>
        <end position="76"/>
    </location>
</feature>
<feature type="transmembrane region" description="Helical" evidence="1">
    <location>
        <begin position="56"/>
        <end position="78"/>
    </location>
</feature>